<reference evidence="9" key="1">
    <citation type="submission" date="2016-10" db="EMBL/GenBank/DDBJ databases">
        <authorList>
            <person name="Varghese N."/>
            <person name="Submissions S."/>
        </authorList>
    </citation>
    <scope>NUCLEOTIDE SEQUENCE [LARGE SCALE GENOMIC DNA]</scope>
    <source>
        <strain evidence="9">CGMCC 1.10784</strain>
    </source>
</reference>
<dbReference type="InterPro" id="IPR036890">
    <property type="entry name" value="HATPase_C_sf"/>
</dbReference>
<proteinExistence type="predicted"/>
<evidence type="ECO:0000256" key="5">
    <source>
        <dbReference type="ARBA" id="ARBA00023012"/>
    </source>
</evidence>
<feature type="domain" description="Histidine kinase/HSP90-like ATPase" evidence="7">
    <location>
        <begin position="447"/>
        <end position="542"/>
    </location>
</feature>
<accession>A0A1I1Y5J2</accession>
<dbReference type="STRING" id="1045775.SAMN05216378_2441"/>
<evidence type="ECO:0000256" key="2">
    <source>
        <dbReference type="ARBA" id="ARBA00012438"/>
    </source>
</evidence>
<dbReference type="InterPro" id="IPR003594">
    <property type="entry name" value="HATPase_dom"/>
</dbReference>
<dbReference type="PANTHER" id="PTHR24421:SF40">
    <property type="entry name" value="SENSOR HISTIDINE KINASE YHCY"/>
    <property type="match status" value="1"/>
</dbReference>
<dbReference type="GO" id="GO:0000155">
    <property type="term" value="F:phosphorelay sensor kinase activity"/>
    <property type="evidence" value="ECO:0007669"/>
    <property type="project" value="InterPro"/>
</dbReference>
<dbReference type="Pfam" id="PF07730">
    <property type="entry name" value="HisKA_3"/>
    <property type="match status" value="1"/>
</dbReference>
<dbReference type="Gene3D" id="3.30.565.10">
    <property type="entry name" value="Histidine kinase-like ATPase, C-terminal domain"/>
    <property type="match status" value="1"/>
</dbReference>
<sequence>MPREIRVSELAALKEIAEMLNTTNDMDQMLNDVLVKLLEVTDFTTGWIFLIDDDVPGNTCAAHHNLPPALTAGNYALMCGEDCWCVERYRQNKLTHAVNIIECKRITYAVTHQLGSTEGITHHATVPLKAGKDRFGLLNVAQAGKEKFTEEELALLQAIALQIGTAINRIRLYQTQERNAVLYAKLGDVIQRINGVQDINQLPIKAVQYIGDAFGWPNVSLFMFDGQQLSLRALYSNGQVTKEWQSLAVDQAGPIGAALLDNRFVIESSCMEGNMLESVGIPPYRSAAAIPLRVRNRTIGVMFISSPDQRQFDDLNEDFMYSLGDHFTLCVENLRIYEHRSELTRMEERNRMARDLHDSVVQKVFSLSFLAKGAENVLAGRDPVVQRSLHEIQQLSQEALKEMRTLIWQLHPAGLENGLLPALKQYGLGLNLAIFDRTDGVKELPRAIEEAFWRIGQEALNNVRKHSGTETAYIRLIKQQDGAAVLEVRDEGSGFQVDRKKGRQTMGMRSMRERAEALGGSLTITSGRGKPTIVRAIIPLESVQSHCEEEKGSSGDYLL</sequence>
<evidence type="ECO:0000256" key="3">
    <source>
        <dbReference type="ARBA" id="ARBA00022679"/>
    </source>
</evidence>
<dbReference type="RefSeq" id="WP_091185081.1">
    <property type="nucleotide sequence ID" value="NZ_FOMT01000002.1"/>
</dbReference>
<feature type="domain" description="GAF" evidence="6">
    <location>
        <begin position="198"/>
        <end position="341"/>
    </location>
</feature>
<dbReference type="SUPFAM" id="SSF55874">
    <property type="entry name" value="ATPase domain of HSP90 chaperone/DNA topoisomerase II/histidine kinase"/>
    <property type="match status" value="1"/>
</dbReference>
<dbReference type="Pfam" id="PF02518">
    <property type="entry name" value="HATPase_c"/>
    <property type="match status" value="1"/>
</dbReference>
<dbReference type="AlphaFoldDB" id="A0A1I1Y5J2"/>
<keyword evidence="9" id="KW-1185">Reference proteome</keyword>
<dbReference type="SMART" id="SM00065">
    <property type="entry name" value="GAF"/>
    <property type="match status" value="2"/>
</dbReference>
<evidence type="ECO:0000259" key="7">
    <source>
        <dbReference type="SMART" id="SM00387"/>
    </source>
</evidence>
<dbReference type="InterPro" id="IPR029016">
    <property type="entry name" value="GAF-like_dom_sf"/>
</dbReference>
<dbReference type="InterPro" id="IPR011712">
    <property type="entry name" value="Sig_transdc_His_kin_sub3_dim/P"/>
</dbReference>
<evidence type="ECO:0000256" key="4">
    <source>
        <dbReference type="ARBA" id="ARBA00022777"/>
    </source>
</evidence>
<dbReference type="CDD" id="cd16917">
    <property type="entry name" value="HATPase_UhpB-NarQ-NarX-like"/>
    <property type="match status" value="1"/>
</dbReference>
<organism evidence="8 9">
    <name type="scientific">Paenibacillus catalpae</name>
    <dbReference type="NCBI Taxonomy" id="1045775"/>
    <lineage>
        <taxon>Bacteria</taxon>
        <taxon>Bacillati</taxon>
        <taxon>Bacillota</taxon>
        <taxon>Bacilli</taxon>
        <taxon>Bacillales</taxon>
        <taxon>Paenibacillaceae</taxon>
        <taxon>Paenibacillus</taxon>
    </lineage>
</organism>
<dbReference type="Pfam" id="PF13185">
    <property type="entry name" value="GAF_2"/>
    <property type="match status" value="1"/>
</dbReference>
<comment type="catalytic activity">
    <reaction evidence="1">
        <text>ATP + protein L-histidine = ADP + protein N-phospho-L-histidine.</text>
        <dbReference type="EC" id="2.7.13.3"/>
    </reaction>
</comment>
<dbReference type="GO" id="GO:0016020">
    <property type="term" value="C:membrane"/>
    <property type="evidence" value="ECO:0007669"/>
    <property type="project" value="InterPro"/>
</dbReference>
<dbReference type="EMBL" id="FOMT01000002">
    <property type="protein sequence ID" value="SFE13383.1"/>
    <property type="molecule type" value="Genomic_DNA"/>
</dbReference>
<dbReference type="InterPro" id="IPR003018">
    <property type="entry name" value="GAF"/>
</dbReference>
<keyword evidence="4" id="KW-0418">Kinase</keyword>
<dbReference type="InterPro" id="IPR050482">
    <property type="entry name" value="Sensor_HK_TwoCompSys"/>
</dbReference>
<evidence type="ECO:0000256" key="1">
    <source>
        <dbReference type="ARBA" id="ARBA00000085"/>
    </source>
</evidence>
<dbReference type="SUPFAM" id="SSF55781">
    <property type="entry name" value="GAF domain-like"/>
    <property type="match status" value="2"/>
</dbReference>
<dbReference type="PANTHER" id="PTHR24421">
    <property type="entry name" value="NITRATE/NITRITE SENSOR PROTEIN NARX-RELATED"/>
    <property type="match status" value="1"/>
</dbReference>
<evidence type="ECO:0000313" key="8">
    <source>
        <dbReference type="EMBL" id="SFE13383.1"/>
    </source>
</evidence>
<dbReference type="GO" id="GO:0046983">
    <property type="term" value="F:protein dimerization activity"/>
    <property type="evidence" value="ECO:0007669"/>
    <property type="project" value="InterPro"/>
</dbReference>
<name>A0A1I1Y5J2_9BACL</name>
<dbReference type="SMART" id="SM00387">
    <property type="entry name" value="HATPase_c"/>
    <property type="match status" value="1"/>
</dbReference>
<evidence type="ECO:0000259" key="6">
    <source>
        <dbReference type="SMART" id="SM00065"/>
    </source>
</evidence>
<dbReference type="Gene3D" id="1.20.5.1930">
    <property type="match status" value="1"/>
</dbReference>
<evidence type="ECO:0000313" key="9">
    <source>
        <dbReference type="Proteomes" id="UP000198855"/>
    </source>
</evidence>
<keyword evidence="3" id="KW-0808">Transferase</keyword>
<gene>
    <name evidence="8" type="ORF">SAMN05216378_2441</name>
</gene>
<dbReference type="Gene3D" id="3.30.450.40">
    <property type="match status" value="2"/>
</dbReference>
<protein>
    <recommendedName>
        <fullName evidence="2">histidine kinase</fullName>
        <ecNumber evidence="2">2.7.13.3</ecNumber>
    </recommendedName>
</protein>
<keyword evidence="5" id="KW-0902">Two-component regulatory system</keyword>
<dbReference type="EC" id="2.7.13.3" evidence="2"/>
<dbReference type="OrthoDB" id="9795828at2"/>
<dbReference type="Pfam" id="PF13492">
    <property type="entry name" value="GAF_3"/>
    <property type="match status" value="1"/>
</dbReference>
<dbReference type="Proteomes" id="UP000198855">
    <property type="component" value="Unassembled WGS sequence"/>
</dbReference>
<feature type="domain" description="GAF" evidence="6">
    <location>
        <begin position="25"/>
        <end position="177"/>
    </location>
</feature>